<evidence type="ECO:0000313" key="2">
    <source>
        <dbReference type="EMBL" id="KAH7354333.1"/>
    </source>
</evidence>
<keyword evidence="3" id="KW-1185">Reference proteome</keyword>
<dbReference type="AlphaFoldDB" id="A0A8K0TBB9"/>
<protein>
    <submittedName>
        <fullName evidence="2">Uncharacterized protein</fullName>
    </submittedName>
</protein>
<accession>A0A8K0TBB9</accession>
<dbReference type="EMBL" id="JAGPXD010000005">
    <property type="protein sequence ID" value="KAH7354333.1"/>
    <property type="molecule type" value="Genomic_DNA"/>
</dbReference>
<comment type="caution">
    <text evidence="2">The sequence shown here is derived from an EMBL/GenBank/DDBJ whole genome shotgun (WGS) entry which is preliminary data.</text>
</comment>
<reference evidence="2" key="1">
    <citation type="journal article" date="2021" name="Nat. Commun.">
        <title>Genetic determinants of endophytism in the Arabidopsis root mycobiome.</title>
        <authorList>
            <person name="Mesny F."/>
            <person name="Miyauchi S."/>
            <person name="Thiergart T."/>
            <person name="Pickel B."/>
            <person name="Atanasova L."/>
            <person name="Karlsson M."/>
            <person name="Huettel B."/>
            <person name="Barry K.W."/>
            <person name="Haridas S."/>
            <person name="Chen C."/>
            <person name="Bauer D."/>
            <person name="Andreopoulos W."/>
            <person name="Pangilinan J."/>
            <person name="LaButti K."/>
            <person name="Riley R."/>
            <person name="Lipzen A."/>
            <person name="Clum A."/>
            <person name="Drula E."/>
            <person name="Henrissat B."/>
            <person name="Kohler A."/>
            <person name="Grigoriev I.V."/>
            <person name="Martin F.M."/>
            <person name="Hacquard S."/>
        </authorList>
    </citation>
    <scope>NUCLEOTIDE SEQUENCE</scope>
    <source>
        <strain evidence="2">MPI-CAGE-AT-0016</strain>
    </source>
</reference>
<keyword evidence="1" id="KW-0732">Signal</keyword>
<gene>
    <name evidence="2" type="ORF">B0T11DRAFT_126859</name>
</gene>
<evidence type="ECO:0000256" key="1">
    <source>
        <dbReference type="SAM" id="SignalP"/>
    </source>
</evidence>
<evidence type="ECO:0000313" key="3">
    <source>
        <dbReference type="Proteomes" id="UP000813385"/>
    </source>
</evidence>
<feature type="signal peptide" evidence="1">
    <location>
        <begin position="1"/>
        <end position="22"/>
    </location>
</feature>
<proteinExistence type="predicted"/>
<feature type="chain" id="PRO_5035476494" evidence="1">
    <location>
        <begin position="23"/>
        <end position="101"/>
    </location>
</feature>
<sequence>MYRCSTHLSLPAVFLCPQTCLSSCCIRTRLHIPCPIRGPRLSLLSMGIFDLTSAPVGVGSPLTCKEVSVTSQSPDSEVFSPLTSPATILHLHRAPSSKLPD</sequence>
<organism evidence="2 3">
    <name type="scientific">Plectosphaerella cucumerina</name>
    <dbReference type="NCBI Taxonomy" id="40658"/>
    <lineage>
        <taxon>Eukaryota</taxon>
        <taxon>Fungi</taxon>
        <taxon>Dikarya</taxon>
        <taxon>Ascomycota</taxon>
        <taxon>Pezizomycotina</taxon>
        <taxon>Sordariomycetes</taxon>
        <taxon>Hypocreomycetidae</taxon>
        <taxon>Glomerellales</taxon>
        <taxon>Plectosphaerellaceae</taxon>
        <taxon>Plectosphaerella</taxon>
    </lineage>
</organism>
<name>A0A8K0TBB9_9PEZI</name>
<dbReference type="Proteomes" id="UP000813385">
    <property type="component" value="Unassembled WGS sequence"/>
</dbReference>